<proteinExistence type="predicted"/>
<dbReference type="Proteomes" id="UP001177140">
    <property type="component" value="Unassembled WGS sequence"/>
</dbReference>
<dbReference type="AlphaFoldDB" id="A0AA41VCI7"/>
<protein>
    <submittedName>
        <fullName evidence="1">Uncharacterized protein</fullName>
    </submittedName>
</protein>
<comment type="caution">
    <text evidence="1">The sequence shown here is derived from an EMBL/GenBank/DDBJ whole genome shotgun (WGS) entry which is preliminary data.</text>
</comment>
<organism evidence="1 2">
    <name type="scientific">Papaver nudicaule</name>
    <name type="common">Iceland poppy</name>
    <dbReference type="NCBI Taxonomy" id="74823"/>
    <lineage>
        <taxon>Eukaryota</taxon>
        <taxon>Viridiplantae</taxon>
        <taxon>Streptophyta</taxon>
        <taxon>Embryophyta</taxon>
        <taxon>Tracheophyta</taxon>
        <taxon>Spermatophyta</taxon>
        <taxon>Magnoliopsida</taxon>
        <taxon>Ranunculales</taxon>
        <taxon>Papaveraceae</taxon>
        <taxon>Papaveroideae</taxon>
        <taxon>Papaver</taxon>
    </lineage>
</organism>
<dbReference type="EMBL" id="JAJJMA010193513">
    <property type="protein sequence ID" value="MCL7038732.1"/>
    <property type="molecule type" value="Genomic_DNA"/>
</dbReference>
<accession>A0AA41VCI7</accession>
<feature type="non-terminal residue" evidence="1">
    <location>
        <position position="1"/>
    </location>
</feature>
<reference evidence="1" key="1">
    <citation type="submission" date="2022-03" db="EMBL/GenBank/DDBJ databases">
        <title>A functionally conserved STORR gene fusion in Papaver species that diverged 16.8 million years ago.</title>
        <authorList>
            <person name="Catania T."/>
        </authorList>
    </citation>
    <scope>NUCLEOTIDE SEQUENCE</scope>
    <source>
        <strain evidence="1">S-191538</strain>
    </source>
</reference>
<evidence type="ECO:0000313" key="1">
    <source>
        <dbReference type="EMBL" id="MCL7038732.1"/>
    </source>
</evidence>
<name>A0AA41VCI7_PAPNU</name>
<feature type="non-terminal residue" evidence="1">
    <location>
        <position position="171"/>
    </location>
</feature>
<evidence type="ECO:0000313" key="2">
    <source>
        <dbReference type="Proteomes" id="UP001177140"/>
    </source>
</evidence>
<sequence length="171" mass="19732">KYDHFSTKTDDYKYCLKDCILTSPPQICSSSNSSNSDGDNYDKESMVYLLFDGGHTNEWFTDVLLFCHPGEKEWRRYELNTYEKPQSMLYLKNKLHIMCINYIYLEIQVQGGSDVDDDETLAVGDNIFISVDGVAESEPEPVGGGLGRFEEQYFVESFGEVFKIDKWSIHR</sequence>
<keyword evidence="2" id="KW-1185">Reference proteome</keyword>
<gene>
    <name evidence="1" type="ORF">MKW94_013448</name>
</gene>